<proteinExistence type="predicted"/>
<dbReference type="OrthoDB" id="8454136at2"/>
<feature type="signal peptide" evidence="1">
    <location>
        <begin position="1"/>
        <end position="23"/>
    </location>
</feature>
<evidence type="ECO:0000256" key="1">
    <source>
        <dbReference type="SAM" id="SignalP"/>
    </source>
</evidence>
<gene>
    <name evidence="2" type="ORF">SAMN04489859_100295</name>
</gene>
<evidence type="ECO:0000313" key="3">
    <source>
        <dbReference type="Proteomes" id="UP000199054"/>
    </source>
</evidence>
<reference evidence="2 3" key="1">
    <citation type="submission" date="2016-10" db="EMBL/GenBank/DDBJ databases">
        <authorList>
            <person name="de Groot N.N."/>
        </authorList>
    </citation>
    <scope>NUCLEOTIDE SEQUENCE [LARGE SCALE GENOMIC DNA]</scope>
    <source>
        <strain evidence="2 3">DSM 8512</strain>
    </source>
</reference>
<sequence>MISFKAYPFYLAASLVFAPVAHASGACDHVNRIDNTNERNSFRAFVTGALSAPPDPAQVTIVNVLQQAPWTIVGAEIPDADGVGYFLYQAQDTKQLFYGIWGGMADPSEAGEVARWATDQGSPPELARCFASIATGG</sequence>
<feature type="chain" id="PRO_5011697601" evidence="1">
    <location>
        <begin position="24"/>
        <end position="137"/>
    </location>
</feature>
<dbReference type="Proteomes" id="UP000199054">
    <property type="component" value="Unassembled WGS sequence"/>
</dbReference>
<dbReference type="STRING" id="34002.SAMN04489859_100295"/>
<keyword evidence="1" id="KW-0732">Signal</keyword>
<name>A0A1H8EJ65_9RHOB</name>
<dbReference type="AlphaFoldDB" id="A0A1H8EJ65"/>
<protein>
    <submittedName>
        <fullName evidence="2">Uncharacterized protein</fullName>
    </submittedName>
</protein>
<keyword evidence="3" id="KW-1185">Reference proteome</keyword>
<dbReference type="EMBL" id="FODE01000002">
    <property type="protein sequence ID" value="SEN19174.1"/>
    <property type="molecule type" value="Genomic_DNA"/>
</dbReference>
<evidence type="ECO:0000313" key="2">
    <source>
        <dbReference type="EMBL" id="SEN19174.1"/>
    </source>
</evidence>
<accession>A0A1H8EJ65</accession>
<dbReference type="PROSITE" id="PS51257">
    <property type="entry name" value="PROKAR_LIPOPROTEIN"/>
    <property type="match status" value="1"/>
</dbReference>
<organism evidence="2 3">
    <name type="scientific">Paracoccus alcaliphilus</name>
    <dbReference type="NCBI Taxonomy" id="34002"/>
    <lineage>
        <taxon>Bacteria</taxon>
        <taxon>Pseudomonadati</taxon>
        <taxon>Pseudomonadota</taxon>
        <taxon>Alphaproteobacteria</taxon>
        <taxon>Rhodobacterales</taxon>
        <taxon>Paracoccaceae</taxon>
        <taxon>Paracoccus</taxon>
    </lineage>
</organism>
<dbReference type="RefSeq" id="WP_090610321.1">
    <property type="nucleotide sequence ID" value="NZ_CP067127.1"/>
</dbReference>